<reference evidence="1 2" key="1">
    <citation type="journal article" date="2018" name="J. Allergy Clin. Immunol.">
        <title>High-quality assembly of Dermatophagoides pteronyssinus genome and transcriptome reveals a wide range of novel allergens.</title>
        <authorList>
            <person name="Liu X.Y."/>
            <person name="Yang K.Y."/>
            <person name="Wang M.Q."/>
            <person name="Kwok J.S."/>
            <person name="Zeng X."/>
            <person name="Yang Z."/>
            <person name="Xiao X.J."/>
            <person name="Lau C.P."/>
            <person name="Li Y."/>
            <person name="Huang Z.M."/>
            <person name="Ba J.G."/>
            <person name="Yim A.K."/>
            <person name="Ouyang C.Y."/>
            <person name="Ngai S.M."/>
            <person name="Chan T.F."/>
            <person name="Leung E.L."/>
            <person name="Liu L."/>
            <person name="Liu Z.G."/>
            <person name="Tsui S.K."/>
        </authorList>
    </citation>
    <scope>NUCLEOTIDE SEQUENCE [LARGE SCALE GENOMIC DNA]</scope>
    <source>
        <strain evidence="1">Derp</strain>
    </source>
</reference>
<dbReference type="Proteomes" id="UP000887458">
    <property type="component" value="Unassembled WGS sequence"/>
</dbReference>
<organism evidence="1 2">
    <name type="scientific">Dermatophagoides pteronyssinus</name>
    <name type="common">European house dust mite</name>
    <dbReference type="NCBI Taxonomy" id="6956"/>
    <lineage>
        <taxon>Eukaryota</taxon>
        <taxon>Metazoa</taxon>
        <taxon>Ecdysozoa</taxon>
        <taxon>Arthropoda</taxon>
        <taxon>Chelicerata</taxon>
        <taxon>Arachnida</taxon>
        <taxon>Acari</taxon>
        <taxon>Acariformes</taxon>
        <taxon>Sarcoptiformes</taxon>
        <taxon>Astigmata</taxon>
        <taxon>Psoroptidia</taxon>
        <taxon>Analgoidea</taxon>
        <taxon>Pyroglyphidae</taxon>
        <taxon>Dermatophagoidinae</taxon>
        <taxon>Dermatophagoides</taxon>
    </lineage>
</organism>
<keyword evidence="2" id="KW-1185">Reference proteome</keyword>
<comment type="caution">
    <text evidence="1">The sequence shown here is derived from an EMBL/GenBank/DDBJ whole genome shotgun (WGS) entry which is preliminary data.</text>
</comment>
<evidence type="ECO:0000313" key="1">
    <source>
        <dbReference type="EMBL" id="KAH9420742.1"/>
    </source>
</evidence>
<evidence type="ECO:0000313" key="2">
    <source>
        <dbReference type="Proteomes" id="UP000887458"/>
    </source>
</evidence>
<reference evidence="1 2" key="2">
    <citation type="journal article" date="2022" name="Mol. Biol. Evol.">
        <title>Comparative Genomics Reveals Insights into the Divergent Evolution of Astigmatic Mites and Household Pest Adaptations.</title>
        <authorList>
            <person name="Xiong Q."/>
            <person name="Wan A.T."/>
            <person name="Liu X."/>
            <person name="Fung C.S."/>
            <person name="Xiao X."/>
            <person name="Malainual N."/>
            <person name="Hou J."/>
            <person name="Wang L."/>
            <person name="Wang M."/>
            <person name="Yang K.Y."/>
            <person name="Cui Y."/>
            <person name="Leung E.L."/>
            <person name="Nong W."/>
            <person name="Shin S.K."/>
            <person name="Au S.W."/>
            <person name="Jeong K.Y."/>
            <person name="Chew F.T."/>
            <person name="Hui J.H."/>
            <person name="Leung T.F."/>
            <person name="Tungtrongchitr A."/>
            <person name="Zhong N."/>
            <person name="Liu Z."/>
            <person name="Tsui S.K."/>
        </authorList>
    </citation>
    <scope>NUCLEOTIDE SEQUENCE [LARGE SCALE GENOMIC DNA]</scope>
    <source>
        <strain evidence="1">Derp</strain>
    </source>
</reference>
<accession>A0ABQ8JDQ5</accession>
<name>A0ABQ8JDQ5_DERPT</name>
<sequence>MFGVCVSGIYKSTNMIPERFPEIAAADFNNDNDDIAELLRCLFELIIDENDVGIVDDVSVVVTVCHPHVKSLQQNILNIQNKIRSSSSVLLGEKKYFY</sequence>
<dbReference type="EMBL" id="NJHN03000047">
    <property type="protein sequence ID" value="KAH9420742.1"/>
    <property type="molecule type" value="Genomic_DNA"/>
</dbReference>
<proteinExistence type="predicted"/>
<protein>
    <submittedName>
        <fullName evidence="1">Uncharacterized protein</fullName>
    </submittedName>
</protein>
<gene>
    <name evidence="1" type="ORF">DERP_001173</name>
</gene>